<keyword evidence="7" id="KW-0808">Transferase</keyword>
<evidence type="ECO:0000256" key="6">
    <source>
        <dbReference type="ARBA" id="ARBA00022519"/>
    </source>
</evidence>
<dbReference type="InterPro" id="IPR003856">
    <property type="entry name" value="LPS_length_determ_N"/>
</dbReference>
<evidence type="ECO:0000259" key="19">
    <source>
        <dbReference type="Pfam" id="PF13807"/>
    </source>
</evidence>
<dbReference type="GO" id="GO:0004713">
    <property type="term" value="F:protein tyrosine kinase activity"/>
    <property type="evidence" value="ECO:0007669"/>
    <property type="project" value="TreeGrafter"/>
</dbReference>
<dbReference type="CDD" id="cd05387">
    <property type="entry name" value="BY-kinase"/>
    <property type="match status" value="1"/>
</dbReference>
<feature type="domain" description="Tyrosine-protein kinase G-rich" evidence="19">
    <location>
        <begin position="369"/>
        <end position="449"/>
    </location>
</feature>
<evidence type="ECO:0000256" key="3">
    <source>
        <dbReference type="ARBA" id="ARBA00008883"/>
    </source>
</evidence>
<organism evidence="20 21">
    <name type="scientific">Hallerella succinigenes</name>
    <dbReference type="NCBI Taxonomy" id="1896222"/>
    <lineage>
        <taxon>Bacteria</taxon>
        <taxon>Pseudomonadati</taxon>
        <taxon>Fibrobacterota</taxon>
        <taxon>Fibrobacteria</taxon>
        <taxon>Fibrobacterales</taxon>
        <taxon>Fibrobacteraceae</taxon>
        <taxon>Hallerella</taxon>
    </lineage>
</organism>
<dbReference type="AlphaFoldDB" id="A0A2M9A886"/>
<name>A0A2M9A886_9BACT</name>
<dbReference type="InterPro" id="IPR032807">
    <property type="entry name" value="GNVR"/>
</dbReference>
<dbReference type="InterPro" id="IPR050445">
    <property type="entry name" value="Bact_polysacc_biosynth/exp"/>
</dbReference>
<evidence type="ECO:0000256" key="4">
    <source>
        <dbReference type="ARBA" id="ARBA00011903"/>
    </source>
</evidence>
<dbReference type="OrthoDB" id="9812784at2"/>
<dbReference type="InterPro" id="IPR005702">
    <property type="entry name" value="Wzc-like_C"/>
</dbReference>
<dbReference type="SUPFAM" id="SSF52540">
    <property type="entry name" value="P-loop containing nucleoside triphosphate hydrolases"/>
    <property type="match status" value="1"/>
</dbReference>
<feature type="domain" description="AAA" evidence="18">
    <location>
        <begin position="510"/>
        <end position="645"/>
    </location>
</feature>
<keyword evidence="21" id="KW-1185">Reference proteome</keyword>
<sequence>MAIEKKTIPVSTKNPWLDLLEDLWKNKLLVFSFTFVFGIIGIVVALWIRPMYEASALIQVKTKGGSLSAMLGDVGSLLGMGGSSAETEIQLMQSRRILEELIDSLGLHNEANPTETIDRFLRKEGRVDIRYMKLPDSSAVAPEIRSKPWVLIADDSLNFSFYDADMSKVLSCSKGKLCSAPYHGDSVSILVSVMDVKAGQKFNVTQKMMVRAVNAVLQNLSISEAAKKTGLLHVSFQHQYMDKAVTVVDSLTSIYLRLNEEFSSSDMKNTLELLEDQLPIARKTLDSLMLKLNEYREKIGSADIAAETKITLESQVKLQQQIILLEQMREEKARLFDASHPQIVTMDRQIASLKREMAKANSQTKKLPETQQKILTMTAEAQFAQTAYSDLLKRVEQLRLLVAGSAESAQIVDHAVADPKPVKPKRKMIVLAFIFAGFCAAFGFISLRKKMKGVIDPFLVSKATGLSVYSLIAKGEKESLEGLHTLQLSLELESYDKNRILCFTGLLPHVGCSFVAAQMAKLFAESGKKVLLIDADLQKGNLGSLFGFEPAEGLVDVLAGKKSISAVVKTTQTPGLDLLLCGYHLLCSEGVLGTKKFANFIKLVRESYDIVILDTPSLQKTMDVSVVSRELDEIVLILEYGRHSMDSILEGVSLLSKTSTLSKVIAFNKCVLPQKKKI</sequence>
<comment type="similarity">
    <text evidence="2">Belongs to the CpsD/CapB family.</text>
</comment>
<comment type="caution">
    <text evidence="20">The sequence shown here is derived from an EMBL/GenBank/DDBJ whole genome shotgun (WGS) entry which is preliminary data.</text>
</comment>
<dbReference type="Proteomes" id="UP000231134">
    <property type="component" value="Unassembled WGS sequence"/>
</dbReference>
<evidence type="ECO:0000259" key="17">
    <source>
        <dbReference type="Pfam" id="PF02706"/>
    </source>
</evidence>
<evidence type="ECO:0000313" key="20">
    <source>
        <dbReference type="EMBL" id="PJJ41929.1"/>
    </source>
</evidence>
<dbReference type="Pfam" id="PF13614">
    <property type="entry name" value="AAA_31"/>
    <property type="match status" value="1"/>
</dbReference>
<keyword evidence="10 20" id="KW-0418">Kinase</keyword>
<dbReference type="Pfam" id="PF02706">
    <property type="entry name" value="Wzz"/>
    <property type="match status" value="1"/>
</dbReference>
<evidence type="ECO:0000256" key="11">
    <source>
        <dbReference type="ARBA" id="ARBA00022840"/>
    </source>
</evidence>
<evidence type="ECO:0000256" key="9">
    <source>
        <dbReference type="ARBA" id="ARBA00022741"/>
    </source>
</evidence>
<feature type="transmembrane region" description="Helical" evidence="16">
    <location>
        <begin position="428"/>
        <end position="447"/>
    </location>
</feature>
<dbReference type="InterPro" id="IPR027417">
    <property type="entry name" value="P-loop_NTPase"/>
</dbReference>
<keyword evidence="14" id="KW-0829">Tyrosine-protein kinase</keyword>
<keyword evidence="9" id="KW-0547">Nucleotide-binding</keyword>
<comment type="subcellular location">
    <subcellularLocation>
        <location evidence="1">Cell inner membrane</location>
        <topology evidence="1">Multi-pass membrane protein</topology>
    </subcellularLocation>
</comment>
<dbReference type="PANTHER" id="PTHR32309:SF13">
    <property type="entry name" value="FERRIC ENTEROBACTIN TRANSPORT PROTEIN FEPE"/>
    <property type="match status" value="1"/>
</dbReference>
<evidence type="ECO:0000259" key="18">
    <source>
        <dbReference type="Pfam" id="PF13614"/>
    </source>
</evidence>
<evidence type="ECO:0000256" key="12">
    <source>
        <dbReference type="ARBA" id="ARBA00022989"/>
    </source>
</evidence>
<evidence type="ECO:0000256" key="7">
    <source>
        <dbReference type="ARBA" id="ARBA00022679"/>
    </source>
</evidence>
<evidence type="ECO:0000256" key="5">
    <source>
        <dbReference type="ARBA" id="ARBA00022475"/>
    </source>
</evidence>
<keyword evidence="12 16" id="KW-1133">Transmembrane helix</keyword>
<reference evidence="20 21" key="1">
    <citation type="submission" date="2017-11" db="EMBL/GenBank/DDBJ databases">
        <title>Animal gut microbial communities from fecal samples from Wisconsin, USA.</title>
        <authorList>
            <person name="Neumann A."/>
        </authorList>
    </citation>
    <scope>NUCLEOTIDE SEQUENCE [LARGE SCALE GENOMIC DNA]</scope>
    <source>
        <strain evidence="20 21">UWS3</strain>
    </source>
</reference>
<evidence type="ECO:0000256" key="14">
    <source>
        <dbReference type="ARBA" id="ARBA00023137"/>
    </source>
</evidence>
<proteinExistence type="inferred from homology"/>
<keyword evidence="13 16" id="KW-0472">Membrane</keyword>
<gene>
    <name evidence="20" type="ORF">BGX16_1937</name>
</gene>
<dbReference type="GO" id="GO:0005886">
    <property type="term" value="C:plasma membrane"/>
    <property type="evidence" value="ECO:0007669"/>
    <property type="project" value="UniProtKB-SubCell"/>
</dbReference>
<comment type="similarity">
    <text evidence="3">Belongs to the etk/wzc family.</text>
</comment>
<accession>A0A2M9A886</accession>
<evidence type="ECO:0000256" key="13">
    <source>
        <dbReference type="ARBA" id="ARBA00023136"/>
    </source>
</evidence>
<evidence type="ECO:0000256" key="16">
    <source>
        <dbReference type="SAM" id="Phobius"/>
    </source>
</evidence>
<keyword evidence="8 16" id="KW-0812">Transmembrane</keyword>
<evidence type="ECO:0000313" key="21">
    <source>
        <dbReference type="Proteomes" id="UP000231134"/>
    </source>
</evidence>
<dbReference type="PANTHER" id="PTHR32309">
    <property type="entry name" value="TYROSINE-PROTEIN KINASE"/>
    <property type="match status" value="1"/>
</dbReference>
<evidence type="ECO:0000256" key="8">
    <source>
        <dbReference type="ARBA" id="ARBA00022692"/>
    </source>
</evidence>
<dbReference type="EMBL" id="PGEX01000001">
    <property type="protein sequence ID" value="PJJ41929.1"/>
    <property type="molecule type" value="Genomic_DNA"/>
</dbReference>
<keyword evidence="5" id="KW-1003">Cell membrane</keyword>
<evidence type="ECO:0000256" key="2">
    <source>
        <dbReference type="ARBA" id="ARBA00007316"/>
    </source>
</evidence>
<keyword evidence="11" id="KW-0067">ATP-binding</keyword>
<keyword evidence="6" id="KW-0997">Cell inner membrane</keyword>
<dbReference type="Gene3D" id="3.40.50.300">
    <property type="entry name" value="P-loop containing nucleotide triphosphate hydrolases"/>
    <property type="match status" value="1"/>
</dbReference>
<dbReference type="RefSeq" id="WP_100425835.1">
    <property type="nucleotide sequence ID" value="NZ_JAQXKX010000026.1"/>
</dbReference>
<protein>
    <recommendedName>
        <fullName evidence="4">non-specific protein-tyrosine kinase</fullName>
        <ecNumber evidence="4">2.7.10.2</ecNumber>
    </recommendedName>
</protein>
<dbReference type="EC" id="2.7.10.2" evidence="4"/>
<evidence type="ECO:0000256" key="10">
    <source>
        <dbReference type="ARBA" id="ARBA00022777"/>
    </source>
</evidence>
<feature type="domain" description="Polysaccharide chain length determinant N-terminal" evidence="17">
    <location>
        <begin position="18"/>
        <end position="105"/>
    </location>
</feature>
<feature type="transmembrane region" description="Helical" evidence="16">
    <location>
        <begin position="28"/>
        <end position="48"/>
    </location>
</feature>
<evidence type="ECO:0000256" key="1">
    <source>
        <dbReference type="ARBA" id="ARBA00004429"/>
    </source>
</evidence>
<comment type="catalytic activity">
    <reaction evidence="15">
        <text>L-tyrosyl-[protein] + ATP = O-phospho-L-tyrosyl-[protein] + ADP + H(+)</text>
        <dbReference type="Rhea" id="RHEA:10596"/>
        <dbReference type="Rhea" id="RHEA-COMP:10136"/>
        <dbReference type="Rhea" id="RHEA-COMP:20101"/>
        <dbReference type="ChEBI" id="CHEBI:15378"/>
        <dbReference type="ChEBI" id="CHEBI:30616"/>
        <dbReference type="ChEBI" id="CHEBI:46858"/>
        <dbReference type="ChEBI" id="CHEBI:61978"/>
        <dbReference type="ChEBI" id="CHEBI:456216"/>
        <dbReference type="EC" id="2.7.10.2"/>
    </reaction>
</comment>
<dbReference type="Pfam" id="PF13807">
    <property type="entry name" value="GNVR"/>
    <property type="match status" value="1"/>
</dbReference>
<evidence type="ECO:0000256" key="15">
    <source>
        <dbReference type="ARBA" id="ARBA00051245"/>
    </source>
</evidence>
<dbReference type="InterPro" id="IPR025669">
    <property type="entry name" value="AAA_dom"/>
</dbReference>